<dbReference type="Proteomes" id="UP000766550">
    <property type="component" value="Unassembled WGS sequence"/>
</dbReference>
<dbReference type="InterPro" id="IPR009057">
    <property type="entry name" value="Homeodomain-like_sf"/>
</dbReference>
<keyword evidence="8" id="KW-1185">Reference proteome</keyword>
<comment type="caution">
    <text evidence="7">The sequence shown here is derived from an EMBL/GenBank/DDBJ whole genome shotgun (WGS) entry which is preliminary data.</text>
</comment>
<feature type="domain" description="HTH tetR-type" evidence="6">
    <location>
        <begin position="3"/>
        <end position="63"/>
    </location>
</feature>
<dbReference type="SUPFAM" id="SSF46689">
    <property type="entry name" value="Homeodomain-like"/>
    <property type="match status" value="1"/>
</dbReference>
<gene>
    <name evidence="7" type="ORF">KTS45_17490</name>
</gene>
<keyword evidence="1" id="KW-0678">Repressor</keyword>
<dbReference type="SUPFAM" id="SSF48498">
    <property type="entry name" value="Tetracyclin repressor-like, C-terminal domain"/>
    <property type="match status" value="1"/>
</dbReference>
<sequence length="199" mass="22127">MDDDTATEILESTYRALCKHGYADLTVENIADEAERSKASIHYYYDSKENLFIEFLDFLYDRYTAKLPAADGGTPREQLSALLEIVLTEEEAAPGQEFRTALLEVKAQAPYSDAIQTRLVSLDQVLFERVRDIIAAGVETGEFDAAVEPTVAAEFLVTVIKGAHTRRVAVDHSSERLHETVIWYVDSHLIGDDLSGATP</sequence>
<dbReference type="PROSITE" id="PS50977">
    <property type="entry name" value="HTH_TETR_2"/>
    <property type="match status" value="1"/>
</dbReference>
<keyword evidence="2" id="KW-0805">Transcription regulation</keyword>
<dbReference type="Pfam" id="PF13977">
    <property type="entry name" value="TetR_C_6"/>
    <property type="match status" value="1"/>
</dbReference>
<evidence type="ECO:0000259" key="6">
    <source>
        <dbReference type="PROSITE" id="PS50977"/>
    </source>
</evidence>
<evidence type="ECO:0000313" key="8">
    <source>
        <dbReference type="Proteomes" id="UP000766550"/>
    </source>
</evidence>
<dbReference type="PANTHER" id="PTHR30055:SF234">
    <property type="entry name" value="HTH-TYPE TRANSCRIPTIONAL REGULATOR BETI"/>
    <property type="match status" value="1"/>
</dbReference>
<dbReference type="PANTHER" id="PTHR30055">
    <property type="entry name" value="HTH-TYPE TRANSCRIPTIONAL REGULATOR RUTR"/>
    <property type="match status" value="1"/>
</dbReference>
<organism evidence="7 8">
    <name type="scientific">Haloarcula limicola</name>
    <dbReference type="NCBI Taxonomy" id="1429915"/>
    <lineage>
        <taxon>Archaea</taxon>
        <taxon>Methanobacteriati</taxon>
        <taxon>Methanobacteriota</taxon>
        <taxon>Stenosarchaea group</taxon>
        <taxon>Halobacteria</taxon>
        <taxon>Halobacteriales</taxon>
        <taxon>Haloarculaceae</taxon>
        <taxon>Haloarcula</taxon>
    </lineage>
</organism>
<evidence type="ECO:0000256" key="1">
    <source>
        <dbReference type="ARBA" id="ARBA00022491"/>
    </source>
</evidence>
<accession>A0A8J7Y7H7</accession>
<evidence type="ECO:0000256" key="2">
    <source>
        <dbReference type="ARBA" id="ARBA00023015"/>
    </source>
</evidence>
<proteinExistence type="predicted"/>
<dbReference type="GO" id="GO:0003700">
    <property type="term" value="F:DNA-binding transcription factor activity"/>
    <property type="evidence" value="ECO:0007669"/>
    <property type="project" value="TreeGrafter"/>
</dbReference>
<keyword evidence="3 5" id="KW-0238">DNA-binding</keyword>
<evidence type="ECO:0000256" key="3">
    <source>
        <dbReference type="ARBA" id="ARBA00023125"/>
    </source>
</evidence>
<dbReference type="AlphaFoldDB" id="A0A8J7Y7H7"/>
<name>A0A8J7Y7H7_9EURY</name>
<dbReference type="GO" id="GO:0000976">
    <property type="term" value="F:transcription cis-regulatory region binding"/>
    <property type="evidence" value="ECO:0007669"/>
    <property type="project" value="TreeGrafter"/>
</dbReference>
<dbReference type="RefSeq" id="WP_162318792.1">
    <property type="nucleotide sequence ID" value="NZ_JAHQXF010000003.1"/>
</dbReference>
<dbReference type="InterPro" id="IPR001647">
    <property type="entry name" value="HTH_TetR"/>
</dbReference>
<dbReference type="InterPro" id="IPR039538">
    <property type="entry name" value="BetI_C"/>
</dbReference>
<protein>
    <submittedName>
        <fullName evidence="7">TetR/AcrR family transcriptional regulator</fullName>
    </submittedName>
</protein>
<dbReference type="EMBL" id="JAHQXF010000003">
    <property type="protein sequence ID" value="MBV0926000.1"/>
    <property type="molecule type" value="Genomic_DNA"/>
</dbReference>
<dbReference type="OrthoDB" id="135877at2157"/>
<reference evidence="7 8" key="1">
    <citation type="submission" date="2021-06" db="EMBL/GenBank/DDBJ databases">
        <title>New haloarchaea isolates fom saline soil.</title>
        <authorList>
            <person name="Duran-Viseras A."/>
            <person name="Sanchez-Porro C.S."/>
            <person name="Ventosa A."/>
        </authorList>
    </citation>
    <scope>NUCLEOTIDE SEQUENCE [LARGE SCALE GENOMIC DNA]</scope>
    <source>
        <strain evidence="7 8">JCM 183640</strain>
    </source>
</reference>
<evidence type="ECO:0000256" key="5">
    <source>
        <dbReference type="PROSITE-ProRule" id="PRU00335"/>
    </source>
</evidence>
<evidence type="ECO:0000313" key="7">
    <source>
        <dbReference type="EMBL" id="MBV0926000.1"/>
    </source>
</evidence>
<feature type="DNA-binding region" description="H-T-H motif" evidence="5">
    <location>
        <begin position="26"/>
        <end position="45"/>
    </location>
</feature>
<dbReference type="InterPro" id="IPR050109">
    <property type="entry name" value="HTH-type_TetR-like_transc_reg"/>
</dbReference>
<dbReference type="Gene3D" id="1.10.357.10">
    <property type="entry name" value="Tetracycline Repressor, domain 2"/>
    <property type="match status" value="1"/>
</dbReference>
<dbReference type="Pfam" id="PF00440">
    <property type="entry name" value="TetR_N"/>
    <property type="match status" value="1"/>
</dbReference>
<dbReference type="InterPro" id="IPR036271">
    <property type="entry name" value="Tet_transcr_reg_TetR-rel_C_sf"/>
</dbReference>
<keyword evidence="4" id="KW-0804">Transcription</keyword>
<evidence type="ECO:0000256" key="4">
    <source>
        <dbReference type="ARBA" id="ARBA00023163"/>
    </source>
</evidence>